<dbReference type="RefSeq" id="WP_173074783.1">
    <property type="nucleotide sequence ID" value="NZ_CP041345.1"/>
</dbReference>
<dbReference type="Gene3D" id="1.50.10.100">
    <property type="entry name" value="Chondroitin AC/alginate lyase"/>
    <property type="match status" value="1"/>
</dbReference>
<dbReference type="InterPro" id="IPR011004">
    <property type="entry name" value="Trimer_LpxA-like_sf"/>
</dbReference>
<name>A0A7D3XW08_9BACT</name>
<dbReference type="InterPro" id="IPR045304">
    <property type="entry name" value="LbH_SAT"/>
</dbReference>
<dbReference type="EMBL" id="CP041345">
    <property type="protein sequence ID" value="QKG80231.1"/>
    <property type="molecule type" value="Genomic_DNA"/>
</dbReference>
<evidence type="ECO:0000259" key="6">
    <source>
        <dbReference type="Pfam" id="PF16889"/>
    </source>
</evidence>
<dbReference type="GO" id="GO:0030313">
    <property type="term" value="C:cell envelope"/>
    <property type="evidence" value="ECO:0007669"/>
    <property type="project" value="UniProtKB-SubCell"/>
</dbReference>
<accession>A0A7D3XW08</accession>
<evidence type="ECO:0000313" key="7">
    <source>
        <dbReference type="EMBL" id="QKG80231.1"/>
    </source>
</evidence>
<protein>
    <submittedName>
        <fullName evidence="7">Heparinase</fullName>
    </submittedName>
</protein>
<organism evidence="7 8">
    <name type="scientific">Tenuifilum thalassicum</name>
    <dbReference type="NCBI Taxonomy" id="2590900"/>
    <lineage>
        <taxon>Bacteria</taxon>
        <taxon>Pseudomonadati</taxon>
        <taxon>Bacteroidota</taxon>
        <taxon>Bacteroidia</taxon>
        <taxon>Bacteroidales</taxon>
        <taxon>Tenuifilaceae</taxon>
        <taxon>Tenuifilum</taxon>
    </lineage>
</organism>
<evidence type="ECO:0000259" key="5">
    <source>
        <dbReference type="Pfam" id="PF07940"/>
    </source>
</evidence>
<dbReference type="KEGG" id="ttz:FHG85_08140"/>
<comment type="subcellular location">
    <subcellularLocation>
        <location evidence="1">Cell envelope</location>
    </subcellularLocation>
</comment>
<dbReference type="Pfam" id="PF07940">
    <property type="entry name" value="Hepar_II_III_C"/>
    <property type="match status" value="1"/>
</dbReference>
<reference evidence="7 8" key="1">
    <citation type="submission" date="2019-07" db="EMBL/GenBank/DDBJ databases">
        <title>Thalassofilum flectens gen. nov., sp. nov., a novel moderate thermophilic anaerobe from a shallow sea hot spring in Kunashir Island (Russia), representing a new family in the order Bacteroidales, and proposal of Thalassofilacea fam. nov.</title>
        <authorList>
            <person name="Kochetkova T.V."/>
            <person name="Podosokorskaya O.A."/>
            <person name="Novikov A."/>
            <person name="Elcheninov A.G."/>
            <person name="Toshchakov S.V."/>
            <person name="Kublanov I.V."/>
        </authorList>
    </citation>
    <scope>NUCLEOTIDE SEQUENCE [LARGE SCALE GENOMIC DNA]</scope>
    <source>
        <strain evidence="7 8">38-H</strain>
    </source>
</reference>
<dbReference type="AlphaFoldDB" id="A0A7D3XW08"/>
<keyword evidence="8" id="KW-1185">Reference proteome</keyword>
<dbReference type="Gene3D" id="2.70.98.70">
    <property type="match status" value="1"/>
</dbReference>
<dbReference type="Gene3D" id="2.160.10.10">
    <property type="entry name" value="Hexapeptide repeat proteins"/>
    <property type="match status" value="1"/>
</dbReference>
<evidence type="ECO:0000256" key="3">
    <source>
        <dbReference type="ARBA" id="ARBA00022737"/>
    </source>
</evidence>
<feature type="domain" description="Heparin-sulfate lyase N-terminal" evidence="6">
    <location>
        <begin position="227"/>
        <end position="468"/>
    </location>
</feature>
<evidence type="ECO:0000256" key="2">
    <source>
        <dbReference type="ARBA" id="ARBA00022679"/>
    </source>
</evidence>
<dbReference type="PROSITE" id="PS00101">
    <property type="entry name" value="HEXAPEP_TRANSFERASES"/>
    <property type="match status" value="1"/>
</dbReference>
<feature type="domain" description="Heparinase II/III-like C-terminal" evidence="5">
    <location>
        <begin position="563"/>
        <end position="650"/>
    </location>
</feature>
<dbReference type="GO" id="GO:0016746">
    <property type="term" value="F:acyltransferase activity"/>
    <property type="evidence" value="ECO:0007669"/>
    <property type="project" value="UniProtKB-KW"/>
</dbReference>
<dbReference type="GO" id="GO:0016829">
    <property type="term" value="F:lyase activity"/>
    <property type="evidence" value="ECO:0007669"/>
    <property type="project" value="InterPro"/>
</dbReference>
<keyword evidence="4" id="KW-0012">Acyltransferase</keyword>
<dbReference type="InterPro" id="IPR008929">
    <property type="entry name" value="Chondroitin_lyas"/>
</dbReference>
<dbReference type="Pfam" id="PF16889">
    <property type="entry name" value="Hepar_II_III_N"/>
    <property type="match status" value="1"/>
</dbReference>
<evidence type="ECO:0000313" key="8">
    <source>
        <dbReference type="Proteomes" id="UP000500961"/>
    </source>
</evidence>
<dbReference type="Proteomes" id="UP000500961">
    <property type="component" value="Chromosome"/>
</dbReference>
<dbReference type="InterPro" id="IPR012480">
    <property type="entry name" value="Hepar_II_III_C"/>
</dbReference>
<sequence length="657" mass="77496">MRIELINYRIGHFFYKRKMKSIGKFFSILNRLIFSSWVPASATIGKNVTLGYWGLGIVIHSNSVIGDNCLIGQNVTIGRNFGDKKVPVIGNNVYIGAGSVIFGEIFIGDNVIIGSNSVVNKSIPPNTIVAGNPAKVIKKSNVPYWEYDKRKSKLFIILDLINNIGGRYITFRIIYLIKIKLGFLKRKFPINTPTKEFISLEKWKRLNIPFFLPDSTTSIYKIEDKEHLQHKRDEIVSNTFTYFSSMKYNLGPNYDWITNPDTGYKYDINKHWSEIEDFSVEAGDIKYVWEKARFTFVYYVIRYDYHFNKDSSKFVFGQIEDFIDKNPINQGPNYKCSQEISLRIMNWSFALFFYKESKYLTEELFQKIINSIYWQLHHVYHNINFSRIAVRNNHAITETAMLYLSKYLFPFIPDTEEWSKKGKKWLLKEIDYQIYEDGSYLQFSHNYHRVVIQILTWVLKINELNNIHFDSNLFDKFKKTLVFLYNHQDDQTGWLSNYGNNDGALFFPLNNNHYRDFRPQLQAFGLLLGFKLYNQLYEDSFWYGLDNVGEKVEKDSLLNYTIGGFYGFREKDVLTTIRCGAYKDRPSQADALHLDIWYKGENILFDPGTYKYNTDEKYIKFYNGTKGHNTLSIGQYDQMLRGPRFIWFYWTKHALLK</sequence>
<proteinExistence type="predicted"/>
<dbReference type="CDD" id="cd03354">
    <property type="entry name" value="LbH_SAT"/>
    <property type="match status" value="1"/>
</dbReference>
<dbReference type="InterPro" id="IPR031680">
    <property type="entry name" value="Hepar_II_III_N"/>
</dbReference>
<evidence type="ECO:0000256" key="4">
    <source>
        <dbReference type="ARBA" id="ARBA00023315"/>
    </source>
</evidence>
<dbReference type="InterPro" id="IPR018357">
    <property type="entry name" value="Hexapep_transf_CS"/>
</dbReference>
<gene>
    <name evidence="7" type="ORF">FHG85_08140</name>
</gene>
<keyword evidence="2" id="KW-0808">Transferase</keyword>
<dbReference type="PANTHER" id="PTHR42811">
    <property type="entry name" value="SERINE ACETYLTRANSFERASE"/>
    <property type="match status" value="1"/>
</dbReference>
<evidence type="ECO:0000256" key="1">
    <source>
        <dbReference type="ARBA" id="ARBA00004196"/>
    </source>
</evidence>
<dbReference type="SUPFAM" id="SSF48230">
    <property type="entry name" value="Chondroitin AC/alginate lyase"/>
    <property type="match status" value="1"/>
</dbReference>
<keyword evidence="3" id="KW-0677">Repeat</keyword>
<dbReference type="SUPFAM" id="SSF51161">
    <property type="entry name" value="Trimeric LpxA-like enzymes"/>
    <property type="match status" value="1"/>
</dbReference>